<evidence type="ECO:0000259" key="6">
    <source>
        <dbReference type="PROSITE" id="PS50011"/>
    </source>
</evidence>
<dbReference type="PANTHER" id="PTHR24056">
    <property type="entry name" value="CELL DIVISION PROTEIN KINASE"/>
    <property type="match status" value="1"/>
</dbReference>
<keyword evidence="8" id="KW-1185">Reference proteome</keyword>
<organism evidence="7 8">
    <name type="scientific">Lymnaea stagnalis</name>
    <name type="common">Great pond snail</name>
    <name type="synonym">Helix stagnalis</name>
    <dbReference type="NCBI Taxonomy" id="6523"/>
    <lineage>
        <taxon>Eukaryota</taxon>
        <taxon>Metazoa</taxon>
        <taxon>Spiralia</taxon>
        <taxon>Lophotrochozoa</taxon>
        <taxon>Mollusca</taxon>
        <taxon>Gastropoda</taxon>
        <taxon>Heterobranchia</taxon>
        <taxon>Euthyneura</taxon>
        <taxon>Panpulmonata</taxon>
        <taxon>Hygrophila</taxon>
        <taxon>Lymnaeoidea</taxon>
        <taxon>Lymnaeidae</taxon>
        <taxon>Lymnaea</taxon>
    </lineage>
</organism>
<keyword evidence="5" id="KW-0067">ATP-binding</keyword>
<dbReference type="GO" id="GO:0030332">
    <property type="term" value="F:cyclin binding"/>
    <property type="evidence" value="ECO:0007669"/>
    <property type="project" value="TreeGrafter"/>
</dbReference>
<dbReference type="Gene3D" id="1.10.510.10">
    <property type="entry name" value="Transferase(Phosphotransferase) domain 1"/>
    <property type="match status" value="1"/>
</dbReference>
<dbReference type="SUPFAM" id="SSF56112">
    <property type="entry name" value="Protein kinase-like (PK-like)"/>
    <property type="match status" value="1"/>
</dbReference>
<dbReference type="GO" id="GO:0005524">
    <property type="term" value="F:ATP binding"/>
    <property type="evidence" value="ECO:0007669"/>
    <property type="project" value="UniProtKB-KW"/>
</dbReference>
<dbReference type="GO" id="GO:0008024">
    <property type="term" value="C:cyclin/CDK positive transcription elongation factor complex"/>
    <property type="evidence" value="ECO:0007669"/>
    <property type="project" value="TreeGrafter"/>
</dbReference>
<keyword evidence="3" id="KW-0547">Nucleotide-binding</keyword>
<proteinExistence type="predicted"/>
<gene>
    <name evidence="7" type="ORF">GSLYS_00000169001</name>
</gene>
<dbReference type="PANTHER" id="PTHR24056:SF497">
    <property type="entry name" value="CYCLIN-DEPENDENT SERINE_THREONINE-PROTEIN KINASE DDB_G0278487-RELATED"/>
    <property type="match status" value="1"/>
</dbReference>
<keyword evidence="2" id="KW-0808">Transferase</keyword>
<dbReference type="SMART" id="SM00220">
    <property type="entry name" value="S_TKc"/>
    <property type="match status" value="1"/>
</dbReference>
<protein>
    <recommendedName>
        <fullName evidence="6">Protein kinase domain-containing protein</fullName>
    </recommendedName>
</protein>
<dbReference type="InterPro" id="IPR000719">
    <property type="entry name" value="Prot_kinase_dom"/>
</dbReference>
<name>A0AAV2H0B1_LYMST</name>
<feature type="domain" description="Protein kinase" evidence="6">
    <location>
        <begin position="1"/>
        <end position="153"/>
    </location>
</feature>
<dbReference type="GO" id="GO:0008353">
    <property type="term" value="F:RNA polymerase II CTD heptapeptide repeat kinase activity"/>
    <property type="evidence" value="ECO:0007669"/>
    <property type="project" value="TreeGrafter"/>
</dbReference>
<dbReference type="GO" id="GO:0032968">
    <property type="term" value="P:positive regulation of transcription elongation by RNA polymerase II"/>
    <property type="evidence" value="ECO:0007669"/>
    <property type="project" value="TreeGrafter"/>
</dbReference>
<dbReference type="Pfam" id="PF00069">
    <property type="entry name" value="Pkinase"/>
    <property type="match status" value="1"/>
</dbReference>
<evidence type="ECO:0000256" key="2">
    <source>
        <dbReference type="ARBA" id="ARBA00022679"/>
    </source>
</evidence>
<evidence type="ECO:0000256" key="4">
    <source>
        <dbReference type="ARBA" id="ARBA00022777"/>
    </source>
</evidence>
<dbReference type="InterPro" id="IPR011009">
    <property type="entry name" value="Kinase-like_dom_sf"/>
</dbReference>
<keyword evidence="4" id="KW-0418">Kinase</keyword>
<dbReference type="InterPro" id="IPR050108">
    <property type="entry name" value="CDK"/>
</dbReference>
<comment type="caution">
    <text evidence="7">The sequence shown here is derived from an EMBL/GenBank/DDBJ whole genome shotgun (WGS) entry which is preliminary data.</text>
</comment>
<evidence type="ECO:0000313" key="8">
    <source>
        <dbReference type="Proteomes" id="UP001497497"/>
    </source>
</evidence>
<dbReference type="EMBL" id="CAXITT010000001">
    <property type="protein sequence ID" value="CAL1525992.1"/>
    <property type="molecule type" value="Genomic_DNA"/>
</dbReference>
<evidence type="ECO:0000256" key="3">
    <source>
        <dbReference type="ARBA" id="ARBA00022741"/>
    </source>
</evidence>
<reference evidence="7 8" key="1">
    <citation type="submission" date="2024-04" db="EMBL/GenBank/DDBJ databases">
        <authorList>
            <consortium name="Genoscope - CEA"/>
            <person name="William W."/>
        </authorList>
    </citation>
    <scope>NUCLEOTIDE SEQUENCE [LARGE SCALE GENOMIC DNA]</scope>
</reference>
<evidence type="ECO:0000256" key="1">
    <source>
        <dbReference type="ARBA" id="ARBA00022527"/>
    </source>
</evidence>
<dbReference type="AlphaFoldDB" id="A0AAV2H0B1"/>
<accession>A0AAV2H0B1</accession>
<dbReference type="Proteomes" id="UP001497497">
    <property type="component" value="Unassembled WGS sequence"/>
</dbReference>
<evidence type="ECO:0000256" key="5">
    <source>
        <dbReference type="ARBA" id="ARBA00022840"/>
    </source>
</evidence>
<keyword evidence="1" id="KW-0723">Serine/threonine-protein kinase</keyword>
<sequence length="249" mass="27430">MTDGIVKIADFGMARFQSSAQCYSPDVATLHYRSPELLLGATKYGPAVDVWSFGCITVELFVRAKFITGTTEQAQLLCIIGMLGTIDRDTMPADLDLPYLDNMALPTNPHPNIKHVLKKYVKNQDAINLLLCLLQLNPDHRLDCATALSHSFFTASPKPENVKLDSVNNKPVTVTQKCFGHVGPLQVAGYNIIPPGVNIIPASHFIHQACVQGLLPQTHLKALFPQAQLHAMFPQTQLQTLLPQFLNPH</sequence>
<evidence type="ECO:0000313" key="7">
    <source>
        <dbReference type="EMBL" id="CAL1525992.1"/>
    </source>
</evidence>
<dbReference type="PROSITE" id="PS50011">
    <property type="entry name" value="PROTEIN_KINASE_DOM"/>
    <property type="match status" value="1"/>
</dbReference>